<dbReference type="PANTHER" id="PTHR45947:SF3">
    <property type="entry name" value="SULFOQUINOVOSYL TRANSFERASE SQD2"/>
    <property type="match status" value="1"/>
</dbReference>
<dbReference type="SUPFAM" id="SSF53756">
    <property type="entry name" value="UDP-Glycosyltransferase/glycogen phosphorylase"/>
    <property type="match status" value="1"/>
</dbReference>
<evidence type="ECO:0000259" key="1">
    <source>
        <dbReference type="Pfam" id="PF00534"/>
    </source>
</evidence>
<dbReference type="Gene3D" id="3.40.50.2000">
    <property type="entry name" value="Glycogen Phosphorylase B"/>
    <property type="match status" value="2"/>
</dbReference>
<name>A0A1G1Y557_9BACT</name>
<gene>
    <name evidence="3" type="ORF">A2663_03140</name>
</gene>
<dbReference type="InterPro" id="IPR050194">
    <property type="entry name" value="Glycosyltransferase_grp1"/>
</dbReference>
<evidence type="ECO:0000259" key="2">
    <source>
        <dbReference type="Pfam" id="PF13439"/>
    </source>
</evidence>
<dbReference type="AlphaFoldDB" id="A0A1G1Y557"/>
<dbReference type="GO" id="GO:0016757">
    <property type="term" value="F:glycosyltransferase activity"/>
    <property type="evidence" value="ECO:0007669"/>
    <property type="project" value="InterPro"/>
</dbReference>
<evidence type="ECO:0000313" key="3">
    <source>
        <dbReference type="EMBL" id="OGY47465.1"/>
    </source>
</evidence>
<dbReference type="PANTHER" id="PTHR45947">
    <property type="entry name" value="SULFOQUINOVOSYL TRANSFERASE SQD2"/>
    <property type="match status" value="1"/>
</dbReference>
<evidence type="ECO:0000313" key="4">
    <source>
        <dbReference type="Proteomes" id="UP000178432"/>
    </source>
</evidence>
<accession>A0A1G1Y557</accession>
<feature type="domain" description="Glycosyltransferase subfamily 4-like N-terminal" evidence="2">
    <location>
        <begin position="25"/>
        <end position="190"/>
    </location>
</feature>
<dbReference type="InterPro" id="IPR028098">
    <property type="entry name" value="Glyco_trans_4-like_N"/>
</dbReference>
<dbReference type="EMBL" id="MHIF01000033">
    <property type="protein sequence ID" value="OGY47465.1"/>
    <property type="molecule type" value="Genomic_DNA"/>
</dbReference>
<reference evidence="3 4" key="1">
    <citation type="journal article" date="2016" name="Nat. Commun.">
        <title>Thousands of microbial genomes shed light on interconnected biogeochemical processes in an aquifer system.</title>
        <authorList>
            <person name="Anantharaman K."/>
            <person name="Brown C.T."/>
            <person name="Hug L.A."/>
            <person name="Sharon I."/>
            <person name="Castelle C.J."/>
            <person name="Probst A.J."/>
            <person name="Thomas B.C."/>
            <person name="Singh A."/>
            <person name="Wilkins M.J."/>
            <person name="Karaoz U."/>
            <person name="Brodie E.L."/>
            <person name="Williams K.H."/>
            <person name="Hubbard S.S."/>
            <person name="Banfield J.F."/>
        </authorList>
    </citation>
    <scope>NUCLEOTIDE SEQUENCE [LARGE SCALE GENOMIC DNA]</scope>
</reference>
<evidence type="ECO:0008006" key="5">
    <source>
        <dbReference type="Google" id="ProtNLM"/>
    </source>
</evidence>
<comment type="caution">
    <text evidence="3">The sequence shown here is derived from an EMBL/GenBank/DDBJ whole genome shotgun (WGS) entry which is preliminary data.</text>
</comment>
<dbReference type="Pfam" id="PF13439">
    <property type="entry name" value="Glyco_transf_4"/>
    <property type="match status" value="1"/>
</dbReference>
<dbReference type="Proteomes" id="UP000178432">
    <property type="component" value="Unassembled WGS sequence"/>
</dbReference>
<feature type="domain" description="Glycosyl transferase family 1" evidence="1">
    <location>
        <begin position="204"/>
        <end position="356"/>
    </location>
</feature>
<protein>
    <recommendedName>
        <fullName evidence="5">Glycosyl transferase family 1 domain-containing protein</fullName>
    </recommendedName>
</protein>
<proteinExistence type="predicted"/>
<dbReference type="Pfam" id="PF00534">
    <property type="entry name" value="Glycos_transf_1"/>
    <property type="match status" value="1"/>
</dbReference>
<dbReference type="InterPro" id="IPR001296">
    <property type="entry name" value="Glyco_trans_1"/>
</dbReference>
<dbReference type="CDD" id="cd03801">
    <property type="entry name" value="GT4_PimA-like"/>
    <property type="match status" value="1"/>
</dbReference>
<organism evidence="3 4">
    <name type="scientific">Candidatus Buchananbacteria bacterium RIFCSPHIGHO2_01_FULL_46_12</name>
    <dbReference type="NCBI Taxonomy" id="1797536"/>
    <lineage>
        <taxon>Bacteria</taxon>
        <taxon>Candidatus Buchananiibacteriota</taxon>
    </lineage>
</organism>
<sequence length="379" mass="43078">MKLCDLSCLYYPHGGGIKTYIDGKRSVYKTRNTPHILIAPNVNNQKKTEKTVDGSLAIYYLPSFKVVFGGTPYFIFRSFKDIRDVINQEKPGVIEIGDKITTLLYKSKIKKLHQALPVKIFAFSHERADNFSQTVLNNKILSRLFARLFIRRFAGAADAIIANSDFTGEEILKFLPKDKVHVLKLGINTADFSREICYDRNLYQKLSENGQKTLLIHVGRLDKDKKTELLVQIARELDEKKYKLIVVGGGGYENEIKAMPAVEFIGYIPHEEVKKYLAVSQLGVLVNNIEPYGLVGLEMMALGLAVLGPNAGGLISFLKKDFAWLLPYDKYAYLEALTEWQNLPAEKKEEISRQARAAAENYTLEKMTDRLIEIYQDHE</sequence>